<dbReference type="InterPro" id="IPR057326">
    <property type="entry name" value="KR_dom"/>
</dbReference>
<evidence type="ECO:0000256" key="4">
    <source>
        <dbReference type="ARBA" id="ARBA00023002"/>
    </source>
</evidence>
<evidence type="ECO:0000259" key="8">
    <source>
        <dbReference type="PROSITE" id="PS52019"/>
    </source>
</evidence>
<dbReference type="InterPro" id="IPR014043">
    <property type="entry name" value="Acyl_transferase_dom"/>
</dbReference>
<gene>
    <name evidence="9" type="ORF">QBC38DRAFT_275648</name>
</gene>
<reference evidence="9" key="2">
    <citation type="submission" date="2023-05" db="EMBL/GenBank/DDBJ databases">
        <authorList>
            <consortium name="Lawrence Berkeley National Laboratory"/>
            <person name="Steindorff A."/>
            <person name="Hensen N."/>
            <person name="Bonometti L."/>
            <person name="Westerberg I."/>
            <person name="Brannstrom I.O."/>
            <person name="Guillou S."/>
            <person name="Cros-Aarteil S."/>
            <person name="Calhoun S."/>
            <person name="Haridas S."/>
            <person name="Kuo A."/>
            <person name="Mondo S."/>
            <person name="Pangilinan J."/>
            <person name="Riley R."/>
            <person name="Labutti K."/>
            <person name="Andreopoulos B."/>
            <person name="Lipzen A."/>
            <person name="Chen C."/>
            <person name="Yanf M."/>
            <person name="Daum C."/>
            <person name="Ng V."/>
            <person name="Clum A."/>
            <person name="Ohm R."/>
            <person name="Martin F."/>
            <person name="Silar P."/>
            <person name="Natvig D."/>
            <person name="Lalanne C."/>
            <person name="Gautier V."/>
            <person name="Ament-Velasquez S.L."/>
            <person name="Kruys A."/>
            <person name="Hutchinson M.I."/>
            <person name="Powell A.J."/>
            <person name="Barry K."/>
            <person name="Miller A.N."/>
            <person name="Grigoriev I.V."/>
            <person name="Debuchy R."/>
            <person name="Gladieux P."/>
            <person name="Thoren M.H."/>
            <person name="Johannesson H."/>
        </authorList>
    </citation>
    <scope>NUCLEOTIDE SEQUENCE</scope>
    <source>
        <strain evidence="9">CBS 990.96</strain>
    </source>
</reference>
<evidence type="ECO:0000313" key="10">
    <source>
        <dbReference type="Proteomes" id="UP001301958"/>
    </source>
</evidence>
<evidence type="ECO:0000259" key="7">
    <source>
        <dbReference type="PROSITE" id="PS52004"/>
    </source>
</evidence>
<keyword evidence="2" id="KW-0597">Phosphoprotein</keyword>
<dbReference type="Proteomes" id="UP001301958">
    <property type="component" value="Unassembled WGS sequence"/>
</dbReference>
<dbReference type="SMART" id="SM00826">
    <property type="entry name" value="PKS_DH"/>
    <property type="match status" value="1"/>
</dbReference>
<dbReference type="EMBL" id="MU865295">
    <property type="protein sequence ID" value="KAK4230949.1"/>
    <property type="molecule type" value="Genomic_DNA"/>
</dbReference>
<dbReference type="InterPro" id="IPR016039">
    <property type="entry name" value="Thiolase-like"/>
</dbReference>
<dbReference type="SMART" id="SM00825">
    <property type="entry name" value="PKS_KS"/>
    <property type="match status" value="1"/>
</dbReference>
<dbReference type="InterPro" id="IPR042104">
    <property type="entry name" value="PKS_dehydratase_sf"/>
</dbReference>
<feature type="region of interest" description="N-terminal hotdog fold" evidence="6">
    <location>
        <begin position="942"/>
        <end position="1084"/>
    </location>
</feature>
<dbReference type="Gene3D" id="3.40.47.10">
    <property type="match status" value="1"/>
</dbReference>
<dbReference type="Pfam" id="PF16197">
    <property type="entry name" value="KAsynt_C_assoc"/>
    <property type="match status" value="1"/>
</dbReference>
<dbReference type="GO" id="GO:0016491">
    <property type="term" value="F:oxidoreductase activity"/>
    <property type="evidence" value="ECO:0007669"/>
    <property type="project" value="UniProtKB-KW"/>
</dbReference>
<dbReference type="FunFam" id="3.40.47.10:FF:000019">
    <property type="entry name" value="Polyketide synthase type I"/>
    <property type="match status" value="1"/>
</dbReference>
<dbReference type="Pfam" id="PF08659">
    <property type="entry name" value="KR"/>
    <property type="match status" value="1"/>
</dbReference>
<dbReference type="PANTHER" id="PTHR43775:SF29">
    <property type="entry name" value="ASPERFURANONE POLYKETIDE SYNTHASE AFOG-RELATED"/>
    <property type="match status" value="1"/>
</dbReference>
<protein>
    <submittedName>
        <fullName evidence="9">Type I iterative polyketide synthase</fullName>
    </submittedName>
</protein>
<dbReference type="InterPro" id="IPR049551">
    <property type="entry name" value="PKS_DH_C"/>
</dbReference>
<evidence type="ECO:0000256" key="6">
    <source>
        <dbReference type="PROSITE-ProRule" id="PRU01363"/>
    </source>
</evidence>
<dbReference type="InterPro" id="IPR050091">
    <property type="entry name" value="PKS_NRPS_Biosynth_Enz"/>
</dbReference>
<feature type="domain" description="PKS/mFAS DH" evidence="8">
    <location>
        <begin position="942"/>
        <end position="1274"/>
    </location>
</feature>
<name>A0AAN7BWI3_9PEZI</name>
<dbReference type="CDD" id="cd00833">
    <property type="entry name" value="PKS"/>
    <property type="match status" value="1"/>
</dbReference>
<dbReference type="InterPro" id="IPR013968">
    <property type="entry name" value="PKS_KR"/>
</dbReference>
<comment type="caution">
    <text evidence="9">The sequence shown here is derived from an EMBL/GenBank/DDBJ whole genome shotgun (WGS) entry which is preliminary data.</text>
</comment>
<evidence type="ECO:0000313" key="9">
    <source>
        <dbReference type="EMBL" id="KAK4230949.1"/>
    </source>
</evidence>
<dbReference type="InterPro" id="IPR049900">
    <property type="entry name" value="PKS_mFAS_DH"/>
</dbReference>
<keyword evidence="3" id="KW-0808">Transferase</keyword>
<dbReference type="PROSITE" id="PS51257">
    <property type="entry name" value="PROKAR_LIPOPROTEIN"/>
    <property type="match status" value="1"/>
</dbReference>
<dbReference type="InterPro" id="IPR036291">
    <property type="entry name" value="NAD(P)-bd_dom_sf"/>
</dbReference>
<dbReference type="InterPro" id="IPR049552">
    <property type="entry name" value="PKS_DH_N"/>
</dbReference>
<dbReference type="SUPFAM" id="SSF53901">
    <property type="entry name" value="Thiolase-like"/>
    <property type="match status" value="1"/>
</dbReference>
<feature type="domain" description="Ketosynthase family 3 (KS3)" evidence="7">
    <location>
        <begin position="7"/>
        <end position="433"/>
    </location>
</feature>
<dbReference type="GO" id="GO:0004312">
    <property type="term" value="F:fatty acid synthase activity"/>
    <property type="evidence" value="ECO:0007669"/>
    <property type="project" value="TreeGrafter"/>
</dbReference>
<dbReference type="InterPro" id="IPR016035">
    <property type="entry name" value="Acyl_Trfase/lysoPLipase"/>
</dbReference>
<dbReference type="SUPFAM" id="SSF52151">
    <property type="entry name" value="FabD/lysophospholipase-like"/>
    <property type="match status" value="1"/>
</dbReference>
<proteinExistence type="predicted"/>
<dbReference type="SMART" id="SM00827">
    <property type="entry name" value="PKS_AT"/>
    <property type="match status" value="1"/>
</dbReference>
<dbReference type="InterPro" id="IPR014031">
    <property type="entry name" value="Ketoacyl_synth_C"/>
</dbReference>
<organism evidence="9 10">
    <name type="scientific">Podospora fimiseda</name>
    <dbReference type="NCBI Taxonomy" id="252190"/>
    <lineage>
        <taxon>Eukaryota</taxon>
        <taxon>Fungi</taxon>
        <taxon>Dikarya</taxon>
        <taxon>Ascomycota</taxon>
        <taxon>Pezizomycotina</taxon>
        <taxon>Sordariomycetes</taxon>
        <taxon>Sordariomycetidae</taxon>
        <taxon>Sordariales</taxon>
        <taxon>Podosporaceae</taxon>
        <taxon>Podospora</taxon>
    </lineage>
</organism>
<evidence type="ECO:0000256" key="5">
    <source>
        <dbReference type="ARBA" id="ARBA00023268"/>
    </source>
</evidence>
<dbReference type="InterPro" id="IPR014030">
    <property type="entry name" value="Ketoacyl_synth_N"/>
</dbReference>
<dbReference type="Pfam" id="PF23114">
    <property type="entry name" value="NAD-bd_HRPKS_sdrA"/>
    <property type="match status" value="1"/>
</dbReference>
<dbReference type="Pfam" id="PF00698">
    <property type="entry name" value="Acyl_transf_1"/>
    <property type="match status" value="1"/>
</dbReference>
<accession>A0AAN7BWI3</accession>
<dbReference type="Pfam" id="PF00109">
    <property type="entry name" value="ketoacyl-synt"/>
    <property type="match status" value="1"/>
</dbReference>
<dbReference type="Gene3D" id="3.30.70.3290">
    <property type="match status" value="1"/>
</dbReference>
<dbReference type="Pfam" id="PF14765">
    <property type="entry name" value="PS-DH"/>
    <property type="match status" value="1"/>
</dbReference>
<dbReference type="PROSITE" id="PS52004">
    <property type="entry name" value="KS3_2"/>
    <property type="match status" value="1"/>
</dbReference>
<reference evidence="9" key="1">
    <citation type="journal article" date="2023" name="Mol. Phylogenet. Evol.">
        <title>Genome-scale phylogeny and comparative genomics of the fungal order Sordariales.</title>
        <authorList>
            <person name="Hensen N."/>
            <person name="Bonometti L."/>
            <person name="Westerberg I."/>
            <person name="Brannstrom I.O."/>
            <person name="Guillou S."/>
            <person name="Cros-Aarteil S."/>
            <person name="Calhoun S."/>
            <person name="Haridas S."/>
            <person name="Kuo A."/>
            <person name="Mondo S."/>
            <person name="Pangilinan J."/>
            <person name="Riley R."/>
            <person name="LaButti K."/>
            <person name="Andreopoulos B."/>
            <person name="Lipzen A."/>
            <person name="Chen C."/>
            <person name="Yan M."/>
            <person name="Daum C."/>
            <person name="Ng V."/>
            <person name="Clum A."/>
            <person name="Steindorff A."/>
            <person name="Ohm R.A."/>
            <person name="Martin F."/>
            <person name="Silar P."/>
            <person name="Natvig D.O."/>
            <person name="Lalanne C."/>
            <person name="Gautier V."/>
            <person name="Ament-Velasquez S.L."/>
            <person name="Kruys A."/>
            <person name="Hutchinson M.I."/>
            <person name="Powell A.J."/>
            <person name="Barry K."/>
            <person name="Miller A.N."/>
            <person name="Grigoriev I.V."/>
            <person name="Debuchy R."/>
            <person name="Gladieux P."/>
            <person name="Hiltunen Thoren M."/>
            <person name="Johannesson H."/>
        </authorList>
    </citation>
    <scope>NUCLEOTIDE SEQUENCE</scope>
    <source>
        <strain evidence="9">CBS 990.96</strain>
    </source>
</reference>
<dbReference type="InterPro" id="IPR020841">
    <property type="entry name" value="PKS_Beta-ketoAc_synthase_dom"/>
</dbReference>
<dbReference type="Gene3D" id="3.40.366.10">
    <property type="entry name" value="Malonyl-Coenzyme A Acyl Carrier Protein, domain 2"/>
    <property type="match status" value="1"/>
</dbReference>
<dbReference type="Pfam" id="PF02801">
    <property type="entry name" value="Ketoacyl-synt_C"/>
    <property type="match status" value="1"/>
</dbReference>
<dbReference type="InterPro" id="IPR020807">
    <property type="entry name" value="PKS_DH"/>
</dbReference>
<sequence>MTTRKDSIPIAIVGAACRFPGGATSLESFWDILSSGASTHTGIPPDRMNVDGFYHPDPLRPDTFHFRNGHFLLQDVSLFDAQFFGISPSEANTIDPQQRMLLEVAYEAFENAGMPMESIQGSQTSVFIGSFTRDYEQLSFIDPHNMARESATGTATAILANRISHFFDLKGASFALDTGCSASLVGLHQAINCLRSGQSNVALAGGVGLILTPHTIFPETSLGILSRDGKCYTFDSRADGYGRGEGAGIVVLKRLDDAIRDNDTIRAIVRGIACNQDGRTAGITTPNPDAQVLCIKSAYADAGVDLYETEYIECHGTGTPTGDPVELRALSKAFCTLRPQDNPLIVGSVKPNIGHLEAASGVAGLIKAMLVAEKGEIPPHLNFRSWNPKIDSRTLKVDIPTRSTEFPGKNGIRRISINSFGFGGTNCHVVLDDARSFLEKVTANQKELVHHNTKSSHPTDGVESQVSTTDIAGTPYLVVVSMEDGEGLDRLVSNHRRYIIQNQPRPFFIRDYSYTMYSRRSLLKHRSFVVAKSTSELLDKIGSLRDASEIKPVGQLRPAFVFCGQGAQWECMGMELMAFEPFRKSITTADAYMRLLDNNFHLGAILGNKSTDMQRAEVAQATTTAVQVALVDLLQACGIQPVAVIGHSSGEIAAAYAAGMISQQDAWKLAFYRGKCVANLKETHPELQGRMLAVGLSKTDVEKYLLLEGSGSVAVACYNSPRLVTLSGDKDAILAVKAELDRDGVFNSVIRTETAYHSAHMALVADQYLQSIGTITPQVQGEAVMYSSLFGRMVPPQHLTAEYWVQNLTRPVLFQEAIKCMLDCAASGGPKSNAIIEISPHSVWRQALEQITDAEGSGYSRLPYFSTLSRRKDASETALEMVGQLFLHGFRVNMDWWFRRDVNSSRPMTLVDLPPYSWDHSKSFWHESHLSRDLRLRHFARRNFIGSSTMDAIFPLEPRWRGFFRTHESPWIIDHRIHNEILYPAAGMVVMALEGARQTVHGVVESPSDVLDFEISAFEIKSPMVVPTDERGLEHFLSARRISDSLQDGVTAWSYTFTIFSKLYDDAPFQENAKGIFTIRFVKPGVELDSGLDMNNVNRTMNTEYKHLAEQAIMGDTPTQSSFEFYEGLEVIGMKYGPSFRNIVDIGRLDDNTNAQGSWASVLIPNTAAQMPKQFEFDHLIHPVTLDSMFQIAIPADSGAMVPTYINRIRISPKIPSTSGRVLFGIANAAAIRDHETSADISFWQSPDDETAEFSHVIEIQGLKVQSVTSITGRHFLPSHRHLASTIIWKEDLRSANPKDWEAWLDVFVHKYPGVSILHLSEDPKVILEMLECLFRTPSRAPRFGKYTIGISSRKDYDMILENVPKEHSHLLRHRNPSLLLIGDLETYDLVVHNSNLKALSKEHLQLQRLVCDQGKAPGRRRLSENALAGQRFLFQSDTASVRSLIGDTIILLTSQLSTKSAIAEALGACLSRYGWNPVFRELEWVKTQPDKVEEVVISLLEVEHQQDSLVFDMDEKRYDLIRALLEKSDRLLWVTRGAQMNCEEPLSSPFLGWARSVRSEDRHKRILCLDLDVESRSDVESAKVITELALSSLVDPTTSVDTDVEFAERGGKFYIPRLVLLDGLNKVIEKEQEQDSITHDMTIRSDGIYLIFGGFGGLGLSIAEWLVKHGAGHIALISRSGRPQETALGRRYQKLCSSETAKVYSYAIDICVADEVCDLVKELEMEKNFRIRGAIHAAGILRDAAYKNITHKDWKAATDPKIIGSWNLHKFLPRSVDFLIFLSSASGVIGNRGQANYSAGNTFQDALARHRSSGLNLHTVSLDLGPVIGAGMAADPEMMDKLRSIGFIGIRLHDMLFMLERAIAGYGVKDERIPAQVVVGVGTGGLMIQNKVVDPFWTDTALFSVLNRVDVDHDSMTTAIGGGGGNDNSSEDLRRVIKEAGTKEEAIEKLMKALIEAMVGILPNLRMQDVKGEMTPTELGSDSMRGASIDGWLKRATGMSVGMGINGMPVRKICEEIVRRYGRV</sequence>
<evidence type="ECO:0000256" key="2">
    <source>
        <dbReference type="ARBA" id="ARBA00022553"/>
    </source>
</evidence>
<dbReference type="InterPro" id="IPR032821">
    <property type="entry name" value="PKS_assoc"/>
</dbReference>
<dbReference type="SUPFAM" id="SSF51735">
    <property type="entry name" value="NAD(P)-binding Rossmann-fold domains"/>
    <property type="match status" value="1"/>
</dbReference>
<dbReference type="InterPro" id="IPR001227">
    <property type="entry name" value="Ac_transferase_dom_sf"/>
</dbReference>
<keyword evidence="5" id="KW-0511">Multifunctional enzyme</keyword>
<dbReference type="SMART" id="SM00822">
    <property type="entry name" value="PKS_KR"/>
    <property type="match status" value="1"/>
</dbReference>
<dbReference type="Gene3D" id="3.40.50.720">
    <property type="entry name" value="NAD(P)-binding Rossmann-like Domain"/>
    <property type="match status" value="1"/>
</dbReference>
<dbReference type="Pfam" id="PF21089">
    <property type="entry name" value="PKS_DH_N"/>
    <property type="match status" value="1"/>
</dbReference>
<dbReference type="InterPro" id="IPR056501">
    <property type="entry name" value="NAD-bd_HRPKS_sdrA"/>
</dbReference>
<dbReference type="GO" id="GO:0006633">
    <property type="term" value="P:fatty acid biosynthetic process"/>
    <property type="evidence" value="ECO:0007669"/>
    <property type="project" value="TreeGrafter"/>
</dbReference>
<keyword evidence="1" id="KW-0596">Phosphopantetheine</keyword>
<keyword evidence="10" id="KW-1185">Reference proteome</keyword>
<evidence type="ECO:0000256" key="1">
    <source>
        <dbReference type="ARBA" id="ARBA00022450"/>
    </source>
</evidence>
<dbReference type="Gene3D" id="3.10.129.110">
    <property type="entry name" value="Polyketide synthase dehydratase"/>
    <property type="match status" value="1"/>
</dbReference>
<dbReference type="PROSITE" id="PS52019">
    <property type="entry name" value="PKS_MFAS_DH"/>
    <property type="match status" value="1"/>
</dbReference>
<dbReference type="GO" id="GO:0044550">
    <property type="term" value="P:secondary metabolite biosynthetic process"/>
    <property type="evidence" value="ECO:0007669"/>
    <property type="project" value="TreeGrafter"/>
</dbReference>
<feature type="active site" description="Proton donor; for dehydratase activity" evidence="6">
    <location>
        <position position="1187"/>
    </location>
</feature>
<feature type="region of interest" description="C-terminal hotdog fold" evidence="6">
    <location>
        <begin position="1113"/>
        <end position="1274"/>
    </location>
</feature>
<evidence type="ECO:0000256" key="3">
    <source>
        <dbReference type="ARBA" id="ARBA00022679"/>
    </source>
</evidence>
<keyword evidence="4" id="KW-0560">Oxidoreductase</keyword>
<dbReference type="PANTHER" id="PTHR43775">
    <property type="entry name" value="FATTY ACID SYNTHASE"/>
    <property type="match status" value="1"/>
</dbReference>
<dbReference type="SUPFAM" id="SSF55048">
    <property type="entry name" value="Probable ACP-binding domain of malonyl-CoA ACP transacylase"/>
    <property type="match status" value="1"/>
</dbReference>
<dbReference type="InterPro" id="IPR016036">
    <property type="entry name" value="Malonyl_transacylase_ACP-bd"/>
</dbReference>
<feature type="active site" description="Proton acceptor; for dehydratase activity" evidence="6">
    <location>
        <position position="975"/>
    </location>
</feature>